<keyword evidence="2" id="KW-0732">Signal</keyword>
<name>A0A9P4Q8S8_9PEZI</name>
<organism evidence="3 4">
    <name type="scientific">Polychaeton citri CBS 116435</name>
    <dbReference type="NCBI Taxonomy" id="1314669"/>
    <lineage>
        <taxon>Eukaryota</taxon>
        <taxon>Fungi</taxon>
        <taxon>Dikarya</taxon>
        <taxon>Ascomycota</taxon>
        <taxon>Pezizomycotina</taxon>
        <taxon>Dothideomycetes</taxon>
        <taxon>Dothideomycetidae</taxon>
        <taxon>Capnodiales</taxon>
        <taxon>Capnodiaceae</taxon>
        <taxon>Polychaeton</taxon>
    </lineage>
</organism>
<evidence type="ECO:0000256" key="1">
    <source>
        <dbReference type="SAM" id="MobiDB-lite"/>
    </source>
</evidence>
<sequence>MQGSLQLCLWLWVSGTLRCLASPPCPLDNRRHHPEQTSIASPRVPPHASVTSSITPAALPPRTPFARVTRGGRRMWRDCETRSMYMHATVRAARAGRLDHARVLELAHSRRPLGETQRRIHDCWHPPVPLWPLAPHTHHCPGEVDCLGNGREREREGL</sequence>
<feature type="signal peptide" evidence="2">
    <location>
        <begin position="1"/>
        <end position="21"/>
    </location>
</feature>
<protein>
    <recommendedName>
        <fullName evidence="5">Secreted protein</fullName>
    </recommendedName>
</protein>
<dbReference type="EMBL" id="MU003781">
    <property type="protein sequence ID" value="KAF2722702.1"/>
    <property type="molecule type" value="Genomic_DNA"/>
</dbReference>
<reference evidence="3" key="1">
    <citation type="journal article" date="2020" name="Stud. Mycol.">
        <title>101 Dothideomycetes genomes: a test case for predicting lifestyles and emergence of pathogens.</title>
        <authorList>
            <person name="Haridas S."/>
            <person name="Albert R."/>
            <person name="Binder M."/>
            <person name="Bloem J."/>
            <person name="Labutti K."/>
            <person name="Salamov A."/>
            <person name="Andreopoulos B."/>
            <person name="Baker S."/>
            <person name="Barry K."/>
            <person name="Bills G."/>
            <person name="Bluhm B."/>
            <person name="Cannon C."/>
            <person name="Castanera R."/>
            <person name="Culley D."/>
            <person name="Daum C."/>
            <person name="Ezra D."/>
            <person name="Gonzalez J."/>
            <person name="Henrissat B."/>
            <person name="Kuo A."/>
            <person name="Liang C."/>
            <person name="Lipzen A."/>
            <person name="Lutzoni F."/>
            <person name="Magnuson J."/>
            <person name="Mondo S."/>
            <person name="Nolan M."/>
            <person name="Ohm R."/>
            <person name="Pangilinan J."/>
            <person name="Park H.-J."/>
            <person name="Ramirez L."/>
            <person name="Alfaro M."/>
            <person name="Sun H."/>
            <person name="Tritt A."/>
            <person name="Yoshinaga Y."/>
            <person name="Zwiers L.-H."/>
            <person name="Turgeon B."/>
            <person name="Goodwin S."/>
            <person name="Spatafora J."/>
            <person name="Crous P."/>
            <person name="Grigoriev I."/>
        </authorList>
    </citation>
    <scope>NUCLEOTIDE SEQUENCE</scope>
    <source>
        <strain evidence="3">CBS 116435</strain>
    </source>
</reference>
<evidence type="ECO:0000256" key="2">
    <source>
        <dbReference type="SAM" id="SignalP"/>
    </source>
</evidence>
<feature type="region of interest" description="Disordered" evidence="1">
    <location>
        <begin position="31"/>
        <end position="62"/>
    </location>
</feature>
<accession>A0A9P4Q8S8</accession>
<comment type="caution">
    <text evidence="3">The sequence shown here is derived from an EMBL/GenBank/DDBJ whole genome shotgun (WGS) entry which is preliminary data.</text>
</comment>
<proteinExistence type="predicted"/>
<keyword evidence="4" id="KW-1185">Reference proteome</keyword>
<gene>
    <name evidence="3" type="ORF">K431DRAFT_43825</name>
</gene>
<feature type="chain" id="PRO_5040501898" description="Secreted protein" evidence="2">
    <location>
        <begin position="22"/>
        <end position="158"/>
    </location>
</feature>
<evidence type="ECO:0008006" key="5">
    <source>
        <dbReference type="Google" id="ProtNLM"/>
    </source>
</evidence>
<evidence type="ECO:0000313" key="4">
    <source>
        <dbReference type="Proteomes" id="UP000799441"/>
    </source>
</evidence>
<evidence type="ECO:0000313" key="3">
    <source>
        <dbReference type="EMBL" id="KAF2722702.1"/>
    </source>
</evidence>
<dbReference type="AlphaFoldDB" id="A0A9P4Q8S8"/>
<dbReference type="Proteomes" id="UP000799441">
    <property type="component" value="Unassembled WGS sequence"/>
</dbReference>